<reference evidence="1" key="1">
    <citation type="submission" date="2019-08" db="EMBL/GenBank/DDBJ databases">
        <authorList>
            <person name="Kucharzyk K."/>
            <person name="Murdoch R.W."/>
            <person name="Higgins S."/>
            <person name="Loffler F."/>
        </authorList>
    </citation>
    <scope>NUCLEOTIDE SEQUENCE</scope>
</reference>
<protein>
    <submittedName>
        <fullName evidence="1">Uncharacterized protein</fullName>
    </submittedName>
</protein>
<gene>
    <name evidence="1" type="ORF">SDC9_148489</name>
</gene>
<dbReference type="AlphaFoldDB" id="A0A645EL60"/>
<name>A0A645EL60_9ZZZZ</name>
<proteinExistence type="predicted"/>
<evidence type="ECO:0000313" key="1">
    <source>
        <dbReference type="EMBL" id="MPN01283.1"/>
    </source>
</evidence>
<comment type="caution">
    <text evidence="1">The sequence shown here is derived from an EMBL/GenBank/DDBJ whole genome shotgun (WGS) entry which is preliminary data.</text>
</comment>
<sequence length="130" mass="14673">MFTLGLKLLLESPTIMSSLFKSSRYGTDVVETLALSPYEIVGLEAIEKFLLNALPKITATSSRLALFWFPLEDMKIERSLVESIEFSSAYATELYAHEGMLFDAIMLVHLLITAELTDVPEYELIIEYIS</sequence>
<accession>A0A645EL60</accession>
<dbReference type="EMBL" id="VSSQ01047301">
    <property type="protein sequence ID" value="MPN01283.1"/>
    <property type="molecule type" value="Genomic_DNA"/>
</dbReference>
<organism evidence="1">
    <name type="scientific">bioreactor metagenome</name>
    <dbReference type="NCBI Taxonomy" id="1076179"/>
    <lineage>
        <taxon>unclassified sequences</taxon>
        <taxon>metagenomes</taxon>
        <taxon>ecological metagenomes</taxon>
    </lineage>
</organism>